<dbReference type="PANTHER" id="PTHR43706">
    <property type="entry name" value="NADH DEHYDROGENASE"/>
    <property type="match status" value="1"/>
</dbReference>
<name>A0A0B8N7B7_9NOCA</name>
<reference evidence="7 8" key="2">
    <citation type="journal article" date="2016" name="Genome Announc.">
        <title>Draft Genome Sequence of Erythromycin- and Oxytetracycline-Sensitive Nocardia seriolae Strain U-1 (NBRC 110359).</title>
        <authorList>
            <person name="Imajoh M."/>
            <person name="Sukeda M."/>
            <person name="Shimizu M."/>
            <person name="Yamane J."/>
            <person name="Ohnishi K."/>
            <person name="Oshima S."/>
        </authorList>
    </citation>
    <scope>NUCLEOTIDE SEQUENCE [LARGE SCALE GENOMIC DNA]</scope>
    <source>
        <strain evidence="7 8">U-1</strain>
    </source>
</reference>
<comment type="similarity">
    <text evidence="1">Belongs to the NADH dehydrogenase family.</text>
</comment>
<dbReference type="InterPro" id="IPR045024">
    <property type="entry name" value="NDH-2"/>
</dbReference>
<dbReference type="Proteomes" id="UP000037179">
    <property type="component" value="Unassembled WGS sequence"/>
</dbReference>
<keyword evidence="8" id="KW-1185">Reference proteome</keyword>
<dbReference type="SUPFAM" id="SSF51905">
    <property type="entry name" value="FAD/NAD(P)-binding domain"/>
    <property type="match status" value="1"/>
</dbReference>
<keyword evidence="4" id="KW-0560">Oxidoreductase</keyword>
<evidence type="ECO:0000259" key="6">
    <source>
        <dbReference type="Pfam" id="PF07992"/>
    </source>
</evidence>
<evidence type="ECO:0000313" key="8">
    <source>
        <dbReference type="Proteomes" id="UP000037179"/>
    </source>
</evidence>
<dbReference type="Pfam" id="PF07992">
    <property type="entry name" value="Pyr_redox_2"/>
    <property type="match status" value="1"/>
</dbReference>
<dbReference type="AlphaFoldDB" id="A0A0B8N7B7"/>
<dbReference type="EMBL" id="BBYQ01000008">
    <property type="protein sequence ID" value="GAP26702.1"/>
    <property type="molecule type" value="Genomic_DNA"/>
</dbReference>
<evidence type="ECO:0000256" key="4">
    <source>
        <dbReference type="ARBA" id="ARBA00023002"/>
    </source>
</evidence>
<dbReference type="GeneID" id="93374488"/>
<evidence type="ECO:0000256" key="5">
    <source>
        <dbReference type="ARBA" id="ARBA00023027"/>
    </source>
</evidence>
<evidence type="ECO:0000313" key="7">
    <source>
        <dbReference type="EMBL" id="GAP26702.1"/>
    </source>
</evidence>
<dbReference type="PANTHER" id="PTHR43706:SF45">
    <property type="entry name" value="NADH DEHYDROGENASE-LIKE PROTEIN RV1812C"/>
    <property type="match status" value="1"/>
</dbReference>
<keyword evidence="3" id="KW-0274">FAD</keyword>
<keyword evidence="5" id="KW-0520">NAD</keyword>
<feature type="domain" description="FAD/NAD(P)-binding" evidence="6">
    <location>
        <begin position="5"/>
        <end position="330"/>
    </location>
</feature>
<sequence>MAPAKIVIVGGGFAGVECARYLERRLKPDEAFIQLVTPDAGLLYLPLLPQVASGTLNPRSVSVSLRRILRRTEILPGLAVGVDPKTRHVIVRRHSGEEYAFEFDHLVLVPGSITRIQDVPGLREHGFGMKTLSEAMYLRDHVLRQLDVAAVGGEEDVDRERLNFVTIGAGYAGTETTAVLNKVCRAAARRYFPPTESGMVRWHLVTHGDRIMPELGERLGADAKKILAASGIELISGASAQEVSAHGVTLTNGRCIPSRTVLWTAGVAPSPLAGHLGAETDRGRIVVQADLSVPGLRGVWALGDTAAVPDRAAGVGKVCPPTAQHAMRQGKHMARNLLAALRGGRVEPYRHPDLGLVVDLGGKDALARPLKIGLRGVPAQFVARGYHLGALRTFVARARVAFDWTLHGISGDDFLRIGYGDYDTHTIGGFEQTGAYLSGDEVTLRLKTLCQPGSKGEWLA</sequence>
<comment type="caution">
    <text evidence="7">The sequence shown here is derived from an EMBL/GenBank/DDBJ whole genome shotgun (WGS) entry which is preliminary data.</text>
</comment>
<dbReference type="GO" id="GO:0003954">
    <property type="term" value="F:NADH dehydrogenase activity"/>
    <property type="evidence" value="ECO:0007669"/>
    <property type="project" value="InterPro"/>
</dbReference>
<protein>
    <submittedName>
        <fullName evidence="7">NADH dehydrogenase</fullName>
    </submittedName>
</protein>
<accession>A0A0B8N7B7</accession>
<dbReference type="InterPro" id="IPR023753">
    <property type="entry name" value="FAD/NAD-binding_dom"/>
</dbReference>
<dbReference type="Gene3D" id="3.50.50.100">
    <property type="match status" value="1"/>
</dbReference>
<proteinExistence type="inferred from homology"/>
<dbReference type="PRINTS" id="PR00368">
    <property type="entry name" value="FADPNR"/>
</dbReference>
<evidence type="ECO:0000256" key="2">
    <source>
        <dbReference type="ARBA" id="ARBA00022630"/>
    </source>
</evidence>
<dbReference type="RefSeq" id="WP_045436065.1">
    <property type="nucleotide sequence ID" value="NZ_AP017900.1"/>
</dbReference>
<keyword evidence="2" id="KW-0285">Flavoprotein</keyword>
<organism evidence="7 8">
    <name type="scientific">Nocardia seriolae</name>
    <dbReference type="NCBI Taxonomy" id="37332"/>
    <lineage>
        <taxon>Bacteria</taxon>
        <taxon>Bacillati</taxon>
        <taxon>Actinomycetota</taxon>
        <taxon>Actinomycetes</taxon>
        <taxon>Mycobacteriales</taxon>
        <taxon>Nocardiaceae</taxon>
        <taxon>Nocardia</taxon>
    </lineage>
</organism>
<reference evidence="8" key="1">
    <citation type="submission" date="2015-07" db="EMBL/GenBank/DDBJ databases">
        <title>Nocardia seriolae U-1 whole genome shotgun sequence.</title>
        <authorList>
            <person name="Imajoh M."/>
            <person name="Fukumoto Y."/>
            <person name="Sukeda M."/>
            <person name="Yamane J."/>
            <person name="Yamasaki K."/>
            <person name="Shimizu M."/>
            <person name="Ohnishi K."/>
            <person name="Oshima S."/>
        </authorList>
    </citation>
    <scope>NUCLEOTIDE SEQUENCE [LARGE SCALE GENOMIC DNA]</scope>
    <source>
        <strain evidence="8">U-1</strain>
    </source>
</reference>
<evidence type="ECO:0000256" key="3">
    <source>
        <dbReference type="ARBA" id="ARBA00022827"/>
    </source>
</evidence>
<evidence type="ECO:0000256" key="1">
    <source>
        <dbReference type="ARBA" id="ARBA00005272"/>
    </source>
</evidence>
<gene>
    <name evidence="7" type="ORF">NSK11_contig00008-0073</name>
</gene>
<dbReference type="InterPro" id="IPR036188">
    <property type="entry name" value="FAD/NAD-bd_sf"/>
</dbReference>